<dbReference type="Pfam" id="PF01590">
    <property type="entry name" value="GAF"/>
    <property type="match status" value="1"/>
</dbReference>
<dbReference type="SUPFAM" id="SSF55781">
    <property type="entry name" value="GAF domain-like"/>
    <property type="match status" value="1"/>
</dbReference>
<dbReference type="InterPro" id="IPR029016">
    <property type="entry name" value="GAF-like_dom_sf"/>
</dbReference>
<dbReference type="Gene3D" id="3.30.450.40">
    <property type="match status" value="1"/>
</dbReference>
<gene>
    <name evidence="2" type="ORF">MGALJ_16500</name>
</gene>
<organism evidence="2 3">
    <name type="scientific">Mycobacterium gallinarum</name>
    <dbReference type="NCBI Taxonomy" id="39689"/>
    <lineage>
        <taxon>Bacteria</taxon>
        <taxon>Bacillati</taxon>
        <taxon>Actinomycetota</taxon>
        <taxon>Actinomycetes</taxon>
        <taxon>Mycobacteriales</taxon>
        <taxon>Mycobacteriaceae</taxon>
        <taxon>Mycobacterium</taxon>
    </lineage>
</organism>
<dbReference type="EMBL" id="AP022601">
    <property type="protein sequence ID" value="BBY91981.1"/>
    <property type="molecule type" value="Genomic_DNA"/>
</dbReference>
<dbReference type="InterPro" id="IPR003018">
    <property type="entry name" value="GAF"/>
</dbReference>
<protein>
    <recommendedName>
        <fullName evidence="1">GAF domain-containing protein</fullName>
    </recommendedName>
</protein>
<accession>A0A9W4B0T9</accession>
<dbReference type="AlphaFoldDB" id="A0A9W4B0T9"/>
<name>A0A9W4B0T9_9MYCO</name>
<dbReference type="PANTHER" id="PTHR43102:SF2">
    <property type="entry name" value="GAF DOMAIN-CONTAINING PROTEIN"/>
    <property type="match status" value="1"/>
</dbReference>
<reference evidence="2 3" key="1">
    <citation type="journal article" date="2019" name="Emerg. Microbes Infect.">
        <title>Comprehensive subspecies identification of 175 nontuberculous mycobacteria species based on 7547 genomic profiles.</title>
        <authorList>
            <person name="Matsumoto Y."/>
            <person name="Kinjo T."/>
            <person name="Motooka D."/>
            <person name="Nabeya D."/>
            <person name="Jung N."/>
            <person name="Uechi K."/>
            <person name="Horii T."/>
            <person name="Iida T."/>
            <person name="Fujita J."/>
            <person name="Nakamura S."/>
        </authorList>
    </citation>
    <scope>NUCLEOTIDE SEQUENCE [LARGE SCALE GENOMIC DNA]</scope>
    <source>
        <strain evidence="2 3">JCM 6399</strain>
    </source>
</reference>
<feature type="domain" description="GAF" evidence="1">
    <location>
        <begin position="104"/>
        <end position="232"/>
    </location>
</feature>
<evidence type="ECO:0000313" key="2">
    <source>
        <dbReference type="EMBL" id="BBY91981.1"/>
    </source>
</evidence>
<evidence type="ECO:0000259" key="1">
    <source>
        <dbReference type="Pfam" id="PF01590"/>
    </source>
</evidence>
<evidence type="ECO:0000313" key="3">
    <source>
        <dbReference type="Proteomes" id="UP000465785"/>
    </source>
</evidence>
<dbReference type="KEGG" id="mgau:MGALJ_16500"/>
<sequence>MEIPLFAPEKSRRLTLTPVGDATPSNGWQAATGLSDAEKRELKEGLIAAVVGVGVDDAASQLLIQRLSTNPDALEPVIQLSLSDPARLAALHSTGLLDTPESGALDTVALLTAEALATPFAAVSLLDDSRELIIGRNVVHGDGERVRPAKLSIGTFTVVSGIPFIVEDATAHPLLANHPLVLSGEVGAYAGVPIFSDDDDAVGSLFSWDTRPLNWSGGQILVLQDMADLASAKIFRRPI</sequence>
<dbReference type="Proteomes" id="UP000465785">
    <property type="component" value="Chromosome"/>
</dbReference>
<dbReference type="PANTHER" id="PTHR43102">
    <property type="entry name" value="SLR1143 PROTEIN"/>
    <property type="match status" value="1"/>
</dbReference>
<proteinExistence type="predicted"/>
<keyword evidence="3" id="KW-1185">Reference proteome</keyword>